<feature type="region of interest" description="Disordered" evidence="1">
    <location>
        <begin position="359"/>
        <end position="383"/>
    </location>
</feature>
<feature type="region of interest" description="Disordered" evidence="1">
    <location>
        <begin position="256"/>
        <end position="281"/>
    </location>
</feature>
<accession>A0A9P4U5J0</accession>
<dbReference type="AlphaFoldDB" id="A0A9P4U5J0"/>
<evidence type="ECO:0000313" key="2">
    <source>
        <dbReference type="EMBL" id="KAF2437047.1"/>
    </source>
</evidence>
<keyword evidence="3" id="KW-1185">Reference proteome</keyword>
<proteinExistence type="predicted"/>
<feature type="compositionally biased region" description="Basic residues" evidence="1">
    <location>
        <begin position="137"/>
        <end position="152"/>
    </location>
</feature>
<dbReference type="EMBL" id="MU007009">
    <property type="protein sequence ID" value="KAF2437047.1"/>
    <property type="molecule type" value="Genomic_DNA"/>
</dbReference>
<feature type="region of interest" description="Disordered" evidence="1">
    <location>
        <begin position="100"/>
        <end position="173"/>
    </location>
</feature>
<feature type="compositionally biased region" description="Low complexity" evidence="1">
    <location>
        <begin position="100"/>
        <end position="113"/>
    </location>
</feature>
<protein>
    <submittedName>
        <fullName evidence="2">Uncharacterized protein</fullName>
    </submittedName>
</protein>
<sequence length="383" mass="41419">MTSFIRLRQPFGILDESRLQTLGSIKNRQNAIPTFDKLTPSKDSGKPGNKRRHSPPAEEFDSENVDPNILHSKRSKVSDGTPHKASKFSLVDSISVLQQSSLNTPSNTPNNASLKRKQLSLSVPAPTNKTPIAHSRGSPKHKRVGILSKQRRFSSSPFRRVDPPSYNAGGASTGLPFSIDAALSGTISSYKPAQPEVAAPMPAPEPLTEKPMPKTWFFEIHEDTPEEEAANLMEHSAATLDISSDDDCESRRLKTELERGKENIPPPDWVAQTRASRPTAAIPVHKGVSRKKKLAAAIALADAMLEDRSALGALTAEDFYPEGLDEHSAEIVDSPVKQMPTTIAEGSTFDFAVPALPAKTSDAPVDSQADIVIRPDSPVASDS</sequence>
<dbReference type="OrthoDB" id="425602at2759"/>
<gene>
    <name evidence="2" type="ORF">EJ08DRAFT_11210</name>
</gene>
<comment type="caution">
    <text evidence="2">The sequence shown here is derived from an EMBL/GenBank/DDBJ whole genome shotgun (WGS) entry which is preliminary data.</text>
</comment>
<organism evidence="2 3">
    <name type="scientific">Tothia fuscella</name>
    <dbReference type="NCBI Taxonomy" id="1048955"/>
    <lineage>
        <taxon>Eukaryota</taxon>
        <taxon>Fungi</taxon>
        <taxon>Dikarya</taxon>
        <taxon>Ascomycota</taxon>
        <taxon>Pezizomycotina</taxon>
        <taxon>Dothideomycetes</taxon>
        <taxon>Pleosporomycetidae</taxon>
        <taxon>Venturiales</taxon>
        <taxon>Cylindrosympodiaceae</taxon>
        <taxon>Tothia</taxon>
    </lineage>
</organism>
<feature type="compositionally biased region" description="Polar residues" evidence="1">
    <location>
        <begin position="119"/>
        <end position="130"/>
    </location>
</feature>
<evidence type="ECO:0000313" key="3">
    <source>
        <dbReference type="Proteomes" id="UP000800235"/>
    </source>
</evidence>
<dbReference type="Proteomes" id="UP000800235">
    <property type="component" value="Unassembled WGS sequence"/>
</dbReference>
<feature type="region of interest" description="Disordered" evidence="1">
    <location>
        <begin position="24"/>
        <end position="85"/>
    </location>
</feature>
<reference evidence="2" key="1">
    <citation type="journal article" date="2020" name="Stud. Mycol.">
        <title>101 Dothideomycetes genomes: a test case for predicting lifestyles and emergence of pathogens.</title>
        <authorList>
            <person name="Haridas S."/>
            <person name="Albert R."/>
            <person name="Binder M."/>
            <person name="Bloem J."/>
            <person name="Labutti K."/>
            <person name="Salamov A."/>
            <person name="Andreopoulos B."/>
            <person name="Baker S."/>
            <person name="Barry K."/>
            <person name="Bills G."/>
            <person name="Bluhm B."/>
            <person name="Cannon C."/>
            <person name="Castanera R."/>
            <person name="Culley D."/>
            <person name="Daum C."/>
            <person name="Ezra D."/>
            <person name="Gonzalez J."/>
            <person name="Henrissat B."/>
            <person name="Kuo A."/>
            <person name="Liang C."/>
            <person name="Lipzen A."/>
            <person name="Lutzoni F."/>
            <person name="Magnuson J."/>
            <person name="Mondo S."/>
            <person name="Nolan M."/>
            <person name="Ohm R."/>
            <person name="Pangilinan J."/>
            <person name="Park H.-J."/>
            <person name="Ramirez L."/>
            <person name="Alfaro M."/>
            <person name="Sun H."/>
            <person name="Tritt A."/>
            <person name="Yoshinaga Y."/>
            <person name="Zwiers L.-H."/>
            <person name="Turgeon B."/>
            <person name="Goodwin S."/>
            <person name="Spatafora J."/>
            <person name="Crous P."/>
            <person name="Grigoriev I."/>
        </authorList>
    </citation>
    <scope>NUCLEOTIDE SEQUENCE</scope>
    <source>
        <strain evidence="2">CBS 130266</strain>
    </source>
</reference>
<evidence type="ECO:0000256" key="1">
    <source>
        <dbReference type="SAM" id="MobiDB-lite"/>
    </source>
</evidence>
<name>A0A9P4U5J0_9PEZI</name>